<dbReference type="PROSITE" id="PS50042">
    <property type="entry name" value="CNMP_BINDING_3"/>
    <property type="match status" value="1"/>
</dbReference>
<evidence type="ECO:0000256" key="4">
    <source>
        <dbReference type="SAM" id="MobiDB-lite"/>
    </source>
</evidence>
<dbReference type="SUPFAM" id="SSF46785">
    <property type="entry name" value="Winged helix' DNA-binding domain"/>
    <property type="match status" value="1"/>
</dbReference>
<evidence type="ECO:0000259" key="5">
    <source>
        <dbReference type="PROSITE" id="PS50042"/>
    </source>
</evidence>
<evidence type="ECO:0000259" key="6">
    <source>
        <dbReference type="PROSITE" id="PS51063"/>
    </source>
</evidence>
<organism evidence="7 8">
    <name type="scientific">Acetobacter estunensis</name>
    <dbReference type="NCBI Taxonomy" id="104097"/>
    <lineage>
        <taxon>Bacteria</taxon>
        <taxon>Pseudomonadati</taxon>
        <taxon>Pseudomonadota</taxon>
        <taxon>Alphaproteobacteria</taxon>
        <taxon>Acetobacterales</taxon>
        <taxon>Acetobacteraceae</taxon>
        <taxon>Acetobacter</taxon>
    </lineage>
</organism>
<dbReference type="InterPro" id="IPR012318">
    <property type="entry name" value="HTH_CRP"/>
</dbReference>
<name>A0A967B6B0_9PROT</name>
<dbReference type="Gene3D" id="1.10.10.10">
    <property type="entry name" value="Winged helix-like DNA-binding domain superfamily/Winged helix DNA-binding domain"/>
    <property type="match status" value="1"/>
</dbReference>
<dbReference type="InterPro" id="IPR000595">
    <property type="entry name" value="cNMP-bd_dom"/>
</dbReference>
<keyword evidence="8" id="KW-1185">Reference proteome</keyword>
<gene>
    <name evidence="7" type="ORF">GOB87_06485</name>
</gene>
<feature type="region of interest" description="Disordered" evidence="4">
    <location>
        <begin position="1"/>
        <end position="28"/>
    </location>
</feature>
<accession>A0A967B6B0</accession>
<dbReference type="Pfam" id="PF00027">
    <property type="entry name" value="cNMP_binding"/>
    <property type="match status" value="1"/>
</dbReference>
<protein>
    <submittedName>
        <fullName evidence="7">Cyclic nucleotide-binding domain-containing protein</fullName>
    </submittedName>
</protein>
<dbReference type="InterPro" id="IPR050397">
    <property type="entry name" value="Env_Response_Regulators"/>
</dbReference>
<dbReference type="GO" id="GO:0005829">
    <property type="term" value="C:cytosol"/>
    <property type="evidence" value="ECO:0007669"/>
    <property type="project" value="TreeGrafter"/>
</dbReference>
<evidence type="ECO:0000256" key="2">
    <source>
        <dbReference type="ARBA" id="ARBA00023125"/>
    </source>
</evidence>
<dbReference type="Proteomes" id="UP000597459">
    <property type="component" value="Unassembled WGS sequence"/>
</dbReference>
<evidence type="ECO:0000313" key="7">
    <source>
        <dbReference type="EMBL" id="NHO53610.1"/>
    </source>
</evidence>
<comment type="caution">
    <text evidence="7">The sequence shown here is derived from an EMBL/GenBank/DDBJ whole genome shotgun (WGS) entry which is preliminary data.</text>
</comment>
<dbReference type="EMBL" id="WOTH01000009">
    <property type="protein sequence ID" value="NHO53610.1"/>
    <property type="molecule type" value="Genomic_DNA"/>
</dbReference>
<proteinExistence type="predicted"/>
<dbReference type="GO" id="GO:0003677">
    <property type="term" value="F:DNA binding"/>
    <property type="evidence" value="ECO:0007669"/>
    <property type="project" value="UniProtKB-KW"/>
</dbReference>
<keyword evidence="1" id="KW-0805">Transcription regulation</keyword>
<dbReference type="InterPro" id="IPR036388">
    <property type="entry name" value="WH-like_DNA-bd_sf"/>
</dbReference>
<sequence>MDAPVSRPLPLRARAEDQRTQPEAGPVPTIVLSPEQRTLVAGIAQSVQVSAKTVIYGQGTHAEMVFLVRKGLVRITHQLEDGRSQVLAFHWPGDPFGLFENDAYLNEATALTDCELERFRLSDLRDLFTKDPQLQSAFLIGAVAELRMNQRHLLLVTHRPILKRVAGFVIECCRQPECYNASTGILTLIMDRSDIADYLGTTVETVSRALGVLENRKLIMRRDARHVHPDLTGLKRLLISPEAEATGRIDIPSLPLSPRCP</sequence>
<dbReference type="InterPro" id="IPR018490">
    <property type="entry name" value="cNMP-bd_dom_sf"/>
</dbReference>
<dbReference type="CDD" id="cd00092">
    <property type="entry name" value="HTH_CRP"/>
    <property type="match status" value="1"/>
</dbReference>
<keyword evidence="2" id="KW-0238">DNA-binding</keyword>
<evidence type="ECO:0000313" key="8">
    <source>
        <dbReference type="Proteomes" id="UP000597459"/>
    </source>
</evidence>
<feature type="domain" description="HTH crp-type" evidence="6">
    <location>
        <begin position="159"/>
        <end position="232"/>
    </location>
</feature>
<feature type="domain" description="Cyclic nucleotide-binding" evidence="5">
    <location>
        <begin position="32"/>
        <end position="97"/>
    </location>
</feature>
<dbReference type="PANTHER" id="PTHR24567">
    <property type="entry name" value="CRP FAMILY TRANSCRIPTIONAL REGULATORY PROTEIN"/>
    <property type="match status" value="1"/>
</dbReference>
<dbReference type="InterPro" id="IPR036390">
    <property type="entry name" value="WH_DNA-bd_sf"/>
</dbReference>
<evidence type="ECO:0000256" key="1">
    <source>
        <dbReference type="ARBA" id="ARBA00023015"/>
    </source>
</evidence>
<keyword evidence="3" id="KW-0804">Transcription</keyword>
<dbReference type="SUPFAM" id="SSF51206">
    <property type="entry name" value="cAMP-binding domain-like"/>
    <property type="match status" value="1"/>
</dbReference>
<evidence type="ECO:0000256" key="3">
    <source>
        <dbReference type="ARBA" id="ARBA00023163"/>
    </source>
</evidence>
<dbReference type="AlphaFoldDB" id="A0A967B6B0"/>
<dbReference type="Gene3D" id="2.60.120.10">
    <property type="entry name" value="Jelly Rolls"/>
    <property type="match status" value="1"/>
</dbReference>
<dbReference type="SMART" id="SM00419">
    <property type="entry name" value="HTH_CRP"/>
    <property type="match status" value="1"/>
</dbReference>
<dbReference type="CDD" id="cd00038">
    <property type="entry name" value="CAP_ED"/>
    <property type="match status" value="1"/>
</dbReference>
<dbReference type="SMART" id="SM00100">
    <property type="entry name" value="cNMP"/>
    <property type="match status" value="1"/>
</dbReference>
<dbReference type="PANTHER" id="PTHR24567:SF75">
    <property type="entry name" value="FUMARATE AND NITRATE REDUCTION REGULATORY PROTEIN"/>
    <property type="match status" value="1"/>
</dbReference>
<reference evidence="7" key="1">
    <citation type="submission" date="2019-11" db="EMBL/GenBank/DDBJ databases">
        <title>Description of new Acetobacter species.</title>
        <authorList>
            <person name="Cleenwerck I."/>
            <person name="Sombolestani A.S."/>
        </authorList>
    </citation>
    <scope>NUCLEOTIDE SEQUENCE</scope>
    <source>
        <strain evidence="7">LMG 1626</strain>
    </source>
</reference>
<dbReference type="Pfam" id="PF13545">
    <property type="entry name" value="HTH_Crp_2"/>
    <property type="match status" value="1"/>
</dbReference>
<dbReference type="InterPro" id="IPR014710">
    <property type="entry name" value="RmlC-like_jellyroll"/>
</dbReference>
<dbReference type="GO" id="GO:0003700">
    <property type="term" value="F:DNA-binding transcription factor activity"/>
    <property type="evidence" value="ECO:0007669"/>
    <property type="project" value="TreeGrafter"/>
</dbReference>
<dbReference type="PRINTS" id="PR00034">
    <property type="entry name" value="HTHCRP"/>
</dbReference>
<dbReference type="PROSITE" id="PS51063">
    <property type="entry name" value="HTH_CRP_2"/>
    <property type="match status" value="1"/>
</dbReference>